<sequence length="466" mass="51368">MLTDFDAASKLPKLGATFTRANSVSVSASSSSLVSKTRTMSSSGQHSASASSEALLSKPFVLKNSRTYINDVTLPYPLPVDLTELHRQSLRTLMLIQLFRVPVCCPNLTTKPPTRVLEVGCGSGFWSMMCHRYFRNRGHNSVSFTGIDISPLSLSSTSGLRRPDQDMKWRFIQHDIRITPFPFASEEFDLIMVKDLSLAITNDMQQKLMDEYIRLLSPGGILEVWESDHTIRMLRPPPPIASGSSPPATAAPGAGSTSSGTVTTLAEEEADRASAITMGAYVMSPNTALSAALNKFLAEYNTWLTRALELRDICPVPCTLVGPMLLQESESLTDVRSCRLVVPFSDVRWEKEGIGGVQTCGGANNSHNHNHSHSHSSTSKHRSKSRHHSGKTFSGLSPGQMALRRTALMTVIQEIQALESVLREVNGKSQDEWDTWMGKMMHDLLQENGTSWGECLEIGAWWARKR</sequence>
<gene>
    <name evidence="4" type="ORF">Cpir12675_003637</name>
</gene>
<dbReference type="EMBL" id="JAWDJO010000089">
    <property type="protein sequence ID" value="KAL1894511.1"/>
    <property type="molecule type" value="Genomic_DNA"/>
</dbReference>
<dbReference type="Gene3D" id="3.40.50.150">
    <property type="entry name" value="Vaccinia Virus protein VP39"/>
    <property type="match status" value="1"/>
</dbReference>
<evidence type="ECO:0000313" key="5">
    <source>
        <dbReference type="Proteomes" id="UP001583280"/>
    </source>
</evidence>
<evidence type="ECO:0000313" key="4">
    <source>
        <dbReference type="EMBL" id="KAL1894511.1"/>
    </source>
</evidence>
<dbReference type="PANTHER" id="PTHR43591:SF50">
    <property type="entry name" value="METHYLTRANSFERASE DOMAIN-CONTAINING PROTEIN-RELATED"/>
    <property type="match status" value="1"/>
</dbReference>
<evidence type="ECO:0000259" key="3">
    <source>
        <dbReference type="Pfam" id="PF13649"/>
    </source>
</evidence>
<accession>A0ABR3Z1N8</accession>
<organism evidence="4 5">
    <name type="scientific">Ceratocystis pirilliformis</name>
    <dbReference type="NCBI Taxonomy" id="259994"/>
    <lineage>
        <taxon>Eukaryota</taxon>
        <taxon>Fungi</taxon>
        <taxon>Dikarya</taxon>
        <taxon>Ascomycota</taxon>
        <taxon>Pezizomycotina</taxon>
        <taxon>Sordariomycetes</taxon>
        <taxon>Hypocreomycetidae</taxon>
        <taxon>Microascales</taxon>
        <taxon>Ceratocystidaceae</taxon>
        <taxon>Ceratocystis</taxon>
    </lineage>
</organism>
<dbReference type="SUPFAM" id="SSF53335">
    <property type="entry name" value="S-adenosyl-L-methionine-dependent methyltransferases"/>
    <property type="match status" value="1"/>
</dbReference>
<proteinExistence type="inferred from homology"/>
<dbReference type="CDD" id="cd02440">
    <property type="entry name" value="AdoMet_MTases"/>
    <property type="match status" value="1"/>
</dbReference>
<evidence type="ECO:0000256" key="2">
    <source>
        <dbReference type="SAM" id="MobiDB-lite"/>
    </source>
</evidence>
<evidence type="ECO:0000256" key="1">
    <source>
        <dbReference type="ARBA" id="ARBA00038158"/>
    </source>
</evidence>
<protein>
    <recommendedName>
        <fullName evidence="3">Methyltransferase domain-containing protein</fullName>
    </recommendedName>
</protein>
<comment type="caution">
    <text evidence="4">The sequence shown here is derived from an EMBL/GenBank/DDBJ whole genome shotgun (WGS) entry which is preliminary data.</text>
</comment>
<dbReference type="InterPro" id="IPR029063">
    <property type="entry name" value="SAM-dependent_MTases_sf"/>
</dbReference>
<feature type="compositionally biased region" description="Basic residues" evidence="2">
    <location>
        <begin position="368"/>
        <end position="390"/>
    </location>
</feature>
<dbReference type="Proteomes" id="UP001583280">
    <property type="component" value="Unassembled WGS sequence"/>
</dbReference>
<feature type="domain" description="Methyltransferase" evidence="3">
    <location>
        <begin position="116"/>
        <end position="220"/>
    </location>
</feature>
<comment type="similarity">
    <text evidence="1">Belongs to the methyltransferase superfamily. LaeA methyltransferase family.</text>
</comment>
<feature type="region of interest" description="Disordered" evidence="2">
    <location>
        <begin position="235"/>
        <end position="262"/>
    </location>
</feature>
<feature type="compositionally biased region" description="Low complexity" evidence="2">
    <location>
        <begin position="241"/>
        <end position="262"/>
    </location>
</feature>
<dbReference type="PANTHER" id="PTHR43591">
    <property type="entry name" value="METHYLTRANSFERASE"/>
    <property type="match status" value="1"/>
</dbReference>
<dbReference type="InterPro" id="IPR041698">
    <property type="entry name" value="Methyltransf_25"/>
</dbReference>
<feature type="region of interest" description="Disordered" evidence="2">
    <location>
        <begin position="359"/>
        <end position="397"/>
    </location>
</feature>
<dbReference type="Pfam" id="PF13649">
    <property type="entry name" value="Methyltransf_25"/>
    <property type="match status" value="1"/>
</dbReference>
<keyword evidence="5" id="KW-1185">Reference proteome</keyword>
<reference evidence="4 5" key="1">
    <citation type="journal article" date="2024" name="IMA Fungus">
        <title>IMA Genome - F19 : A genome assembly and annotation guide to empower mycologists, including annotated draft genome sequences of Ceratocystis pirilliformis, Diaporthe australafricana, Fusarium ophioides, Paecilomyces lecythidis, and Sporothrix stenoceras.</title>
        <authorList>
            <person name="Aylward J."/>
            <person name="Wilson A.M."/>
            <person name="Visagie C.M."/>
            <person name="Spraker J."/>
            <person name="Barnes I."/>
            <person name="Buitendag C."/>
            <person name="Ceriani C."/>
            <person name="Del Mar Angel L."/>
            <person name="du Plessis D."/>
            <person name="Fuchs T."/>
            <person name="Gasser K."/>
            <person name="Kramer D."/>
            <person name="Li W."/>
            <person name="Munsamy K."/>
            <person name="Piso A."/>
            <person name="Price J.L."/>
            <person name="Sonnekus B."/>
            <person name="Thomas C."/>
            <person name="van der Nest A."/>
            <person name="van Dijk A."/>
            <person name="van Heerden A."/>
            <person name="van Vuuren N."/>
            <person name="Yilmaz N."/>
            <person name="Duong T.A."/>
            <person name="van der Merwe N.A."/>
            <person name="Wingfield M.J."/>
            <person name="Wingfield B.D."/>
        </authorList>
    </citation>
    <scope>NUCLEOTIDE SEQUENCE [LARGE SCALE GENOMIC DNA]</scope>
    <source>
        <strain evidence="4 5">CMW 12675</strain>
    </source>
</reference>
<name>A0ABR3Z1N8_9PEZI</name>